<feature type="compositionally biased region" description="Polar residues" evidence="1">
    <location>
        <begin position="7"/>
        <end position="17"/>
    </location>
</feature>
<accession>A0A8H3USA0</accession>
<feature type="compositionally biased region" description="Basic and acidic residues" evidence="1">
    <location>
        <begin position="68"/>
        <end position="90"/>
    </location>
</feature>
<feature type="compositionally biased region" description="Basic and acidic residues" evidence="1">
    <location>
        <begin position="99"/>
        <end position="109"/>
    </location>
</feature>
<gene>
    <name evidence="4" type="ORF">EG327_004024</name>
    <name evidence="3" type="ORF">EG328_002726</name>
</gene>
<name>A0A8H3USA0_VENIN</name>
<dbReference type="GO" id="GO:0005829">
    <property type="term" value="C:cytosol"/>
    <property type="evidence" value="ECO:0007669"/>
    <property type="project" value="TreeGrafter"/>
</dbReference>
<dbReference type="GO" id="GO:0005634">
    <property type="term" value="C:nucleus"/>
    <property type="evidence" value="ECO:0007669"/>
    <property type="project" value="TreeGrafter"/>
</dbReference>
<feature type="compositionally biased region" description="Polar residues" evidence="1">
    <location>
        <begin position="138"/>
        <end position="148"/>
    </location>
</feature>
<dbReference type="Pfam" id="PF12030">
    <property type="entry name" value="DUF3517"/>
    <property type="match status" value="1"/>
</dbReference>
<dbReference type="Pfam" id="PF00443">
    <property type="entry name" value="UCH"/>
    <property type="match status" value="1"/>
</dbReference>
<evidence type="ECO:0000313" key="5">
    <source>
        <dbReference type="Proteomes" id="UP000447873"/>
    </source>
</evidence>
<evidence type="ECO:0000259" key="2">
    <source>
        <dbReference type="PROSITE" id="PS50235"/>
    </source>
</evidence>
<dbReference type="Proteomes" id="UP000447873">
    <property type="component" value="Unassembled WGS sequence"/>
</dbReference>
<sequence length="2610" mass="297761">MDHLDESSTGNEQTRNVSLKAPSSEPPLHPRRDSNEDANETVTRKRPRLEFLNEPRAITMSPASETTILREESLPRSDHEDITGTPDRDFQTAPGTPKQHSDAELEHQHSLQSSTTPSRITINIRDPSSTAAVDGHLSPSTEIQTPSGASPELELQNQLSEPPMEDSHRRSSPQPDSPGSSSSVEIEEVTVADDTDLDLVQDIMVNAMDEDTIVNDVLDKFPYADRDGYQSAANLYLNHVEGNVNIDQESLGKLTIWLMEQCHFFETRESLWARFYYEERFFWETIGKIFSKFLLRHEECFGLSGARSDTLHHVLELFFRAQIRVANLLLQVDSYLINANHASGNGVEMRPLSWRHLFAINKLFVEVRNQDEQDYLPSVLQDRYGLQVDRIRTSVELEFINLGGIQTLTNFAYAIINHFPKEEKKFGICLGYAVELAGALSRPLPEYLVKWGSSIHQSAQSLAQYLSDLFEAVGKQLENSIDKQQDPLNSEARKLIVDGLTLVLHAAITLDATLADKFMRQFLNRTTPLTSQYPDVLPLIWKIKLTKRYISKGRMDLRIQGIDIMQSSLIVFFQGHRNDDHQQRESLRVEHVSELLEFVADVLLEEKITEYLVGVESHPQLIMRGYNAVGFLAVTNKFNSTQADLVWKSIVTSQDPRVVDAILFMLEQLTRQLTNFDEDVYFCKKLLESPLPATSSRACSFYTTFLEVLRNEYQSLPIDYHINKEHYEPSILPLRLCLCLMQKFSPTSTQGVSATGIFGDALTTLSHLSALATPTARKDLYAKCMESLETNMESSQKDSDSAPAYIHAILGMIKDNLDDLNYLAVEVKVLPTLMHEFCTYVSRSRSSTQSPDNDKLSQALEPRLDLILKIVMLDKQTVKEERTKIFWDHLVGSAALSHTARDIGWRILATFVSVNKGESPFLERCYADFLSPVQLKPEYFSPFFFIFVINITKYKIVFEGEGPLVVPRDGDALDIPGIELLWRAILTADRNAGEESAMEFLASVYLDSHWSQKITSGSLRATQIALVNNCLIELKKAQKQLRFPHSVDITAGETDGIVQHRSSQAELTFLRTLNILSRVLINIRKLETSGSTSPTDAQSTTEKPAFRGKEVKVRCSFYKSGAGSGIIQRDIYIGEDDTALQLHRRIVRIASELDMASYKIIWSGRILSLLIRPRETLKDMKLTKITSFIVKEGQGTHDHHAIRVTPSKYGRTAFEKQIISDFQEFYALMDADDAISEAMFDFFSNFPKFESIKTLVQSKTALLNQIFPPGQMYKIQYSFQCLTEVLQDKTEGNKLGDDFVLHGVHLIESFLTENGEDNLTHSVQSKDLVLASAAIAGLFDFLTNREVNAAVSPFLQPRALVSKVCLILSLSFDYHEHRQLVLDSYEFLLEACRVSPEAWQTFSQPDENSDKVSSLHCRLLLGPQPMPQPVRLAIRNMIKTSIERFVPLDHLTKHDLVNFFWRNVSPLLVKTQMQPYQCVEIFEIAEIILDTENFPHLALSQESLMQYFRDWSKLLAEHKHEEIVGQDNPDPIIRGFSAILRLCGRALPRKMFGLTAQKLVNQIWSKFLFPRKSLLLETQSQANEVLPVLETATRQSMLELITTLAFGNQDLLGDLLRLADQPRLGDHFNSQRWSIDRSIILRAPSGFVGMRNLSNTCYMNSLMTQLFMNPGFRAFILRCRTLNAASTAKLVLETQNLFARMQNSYTRAADATDFTCRIKTPLEESIDVKEQMDVDEFMNTLFLRWEEQMLTTESKEELRSFYHGKTVQQIKSRECEHVSEREDTFLAIQCDVQGKTTLEESLHASTEGDFMQGDNKYKCEPCGKLVDAVKRTCLKEIPDHLILQLKRFDYELGFGGGRRTKINDLFEFPMSIDMNQYKFDYVSGQKIPATQDMFDLVGVIVHKGAAEHGHYVSYIRARPNFPNQPPMWLQFDDAEVTVWQPRDVAEACFGGMPTNKDSQGQYSYGPKQWNAYMLFYQRQSTIDVKTWPSPPNTENPQHVVVPDELERTVEEENFSTLQQYCLFDEAHRNFVLTLLNKLAKSTNLTDQHKKDILSVALEYICNVWARTKDLPRFEDAIDSLKYICSRDEACCFLVLVWLAGGHHLRLLLTQCGQAKVRQHVRSLIVSCIEAVRDNVEYYGADVSKERPSFKGIGASAIITTLARMAPQELAKNGRAWEEYFGLLVDIAKLGAQECWILIDEGILLVCIELFMYHWDPQLTNAYARINDLYRKRPNPPPPNNLIWLVALLFQRIDWNAEAEYMSSQQRLRAFDPVSGQVPLLSEEFALLSEYNGKERVLVWLTDLFEKWETQKEKEFNDFAPGQIIACLMRNEDVMAKNVSQTLQNNIEQYETIHRDPYMRATCYVVQFSRSKEMIKDMTSFMAKTSKKINTQAESEGHNKELCLRYFQALFRVYLDDLNPGIREPVFFWRIYLQFIDIWAPYLLSFERLYKIGVETCRLLQDSIFKDVGRVENISEKEVSLEKRRATAIRKLFNGCALRAQDMIQNGEPSQRAMGPIMGAMKSCVDYLTLVADGASVFLSELRDAYDQDIADQYEGYRHTFESLSTFSPDDDMHGAEDVGNAGTEWEDTELGDIEASELTDLEISDDELAG</sequence>
<feature type="domain" description="USP" evidence="2">
    <location>
        <begin position="1648"/>
        <end position="1979"/>
    </location>
</feature>
<reference evidence="3 5" key="1">
    <citation type="submission" date="2018-12" db="EMBL/GenBank/DDBJ databases">
        <title>Venturia inaequalis Genome Resource.</title>
        <authorList>
            <person name="Lichtner F.J."/>
        </authorList>
    </citation>
    <scope>NUCLEOTIDE SEQUENCE [LARGE SCALE GENOMIC DNA]</scope>
    <source>
        <strain evidence="3 5">120213</strain>
        <strain evidence="4 6">DMI_063113</strain>
    </source>
</reference>
<evidence type="ECO:0000313" key="6">
    <source>
        <dbReference type="Proteomes" id="UP000490939"/>
    </source>
</evidence>
<dbReference type="PROSITE" id="PS00973">
    <property type="entry name" value="USP_2"/>
    <property type="match status" value="1"/>
</dbReference>
<dbReference type="EMBL" id="WNWS01000178">
    <property type="protein sequence ID" value="KAE9976247.1"/>
    <property type="molecule type" value="Genomic_DNA"/>
</dbReference>
<dbReference type="InterPro" id="IPR038765">
    <property type="entry name" value="Papain-like_cys_pep_sf"/>
</dbReference>
<dbReference type="EMBL" id="WNWR01000244">
    <property type="protein sequence ID" value="KAE9987040.1"/>
    <property type="molecule type" value="Genomic_DNA"/>
</dbReference>
<feature type="compositionally biased region" description="Polar residues" evidence="1">
    <location>
        <begin position="110"/>
        <end position="131"/>
    </location>
</feature>
<dbReference type="InterPro" id="IPR028889">
    <property type="entry name" value="USP"/>
</dbReference>
<dbReference type="PANTHER" id="PTHR24006">
    <property type="entry name" value="UBIQUITIN CARBOXYL-TERMINAL HYDROLASE"/>
    <property type="match status" value="1"/>
</dbReference>
<feature type="compositionally biased region" description="Acidic residues" evidence="1">
    <location>
        <begin position="2584"/>
        <end position="2610"/>
    </location>
</feature>
<dbReference type="GO" id="GO:0004843">
    <property type="term" value="F:cysteine-type deubiquitinase activity"/>
    <property type="evidence" value="ECO:0007669"/>
    <property type="project" value="InterPro"/>
</dbReference>
<evidence type="ECO:0000256" key="1">
    <source>
        <dbReference type="SAM" id="MobiDB-lite"/>
    </source>
</evidence>
<dbReference type="InterPro" id="IPR021905">
    <property type="entry name" value="DUF3517"/>
</dbReference>
<feature type="region of interest" description="Disordered" evidence="1">
    <location>
        <begin position="1"/>
        <end position="186"/>
    </location>
</feature>
<keyword evidence="6" id="KW-1185">Reference proteome</keyword>
<dbReference type="Gene3D" id="3.90.70.10">
    <property type="entry name" value="Cysteine proteinases"/>
    <property type="match status" value="1"/>
</dbReference>
<dbReference type="PANTHER" id="PTHR24006:SF827">
    <property type="entry name" value="UBIQUITIN CARBOXYL-TERMINAL HYDROLASE 34"/>
    <property type="match status" value="1"/>
</dbReference>
<dbReference type="PROSITE" id="PS50235">
    <property type="entry name" value="USP_3"/>
    <property type="match status" value="1"/>
</dbReference>
<evidence type="ECO:0000313" key="3">
    <source>
        <dbReference type="EMBL" id="KAE9976247.1"/>
    </source>
</evidence>
<dbReference type="InterPro" id="IPR001394">
    <property type="entry name" value="Peptidase_C19_UCH"/>
</dbReference>
<dbReference type="SUPFAM" id="SSF54001">
    <property type="entry name" value="Cysteine proteinases"/>
    <property type="match status" value="1"/>
</dbReference>
<feature type="compositionally biased region" description="Low complexity" evidence="1">
    <location>
        <begin position="172"/>
        <end position="183"/>
    </location>
</feature>
<dbReference type="GO" id="GO:0016579">
    <property type="term" value="P:protein deubiquitination"/>
    <property type="evidence" value="ECO:0007669"/>
    <property type="project" value="InterPro"/>
</dbReference>
<evidence type="ECO:0000313" key="4">
    <source>
        <dbReference type="EMBL" id="KAE9987040.1"/>
    </source>
</evidence>
<feature type="region of interest" description="Disordered" evidence="1">
    <location>
        <begin position="2564"/>
        <end position="2610"/>
    </location>
</feature>
<dbReference type="InterPro" id="IPR018200">
    <property type="entry name" value="USP_CS"/>
</dbReference>
<comment type="caution">
    <text evidence="3">The sequence shown here is derived from an EMBL/GenBank/DDBJ whole genome shotgun (WGS) entry which is preliminary data.</text>
</comment>
<dbReference type="Proteomes" id="UP000490939">
    <property type="component" value="Unassembled WGS sequence"/>
</dbReference>
<organism evidence="3 5">
    <name type="scientific">Venturia inaequalis</name>
    <name type="common">Apple scab fungus</name>
    <dbReference type="NCBI Taxonomy" id="5025"/>
    <lineage>
        <taxon>Eukaryota</taxon>
        <taxon>Fungi</taxon>
        <taxon>Dikarya</taxon>
        <taxon>Ascomycota</taxon>
        <taxon>Pezizomycotina</taxon>
        <taxon>Dothideomycetes</taxon>
        <taxon>Pleosporomycetidae</taxon>
        <taxon>Venturiales</taxon>
        <taxon>Venturiaceae</taxon>
        <taxon>Venturia</taxon>
    </lineage>
</organism>
<protein>
    <recommendedName>
        <fullName evidence="2">USP domain-containing protein</fullName>
    </recommendedName>
</protein>
<proteinExistence type="predicted"/>
<dbReference type="InterPro" id="IPR050164">
    <property type="entry name" value="Peptidase_C19"/>
</dbReference>